<keyword evidence="3" id="KW-1185">Reference proteome</keyword>
<dbReference type="EMBL" id="AP024086">
    <property type="protein sequence ID" value="BCL61241.1"/>
    <property type="molecule type" value="Genomic_DNA"/>
</dbReference>
<feature type="chain" id="PRO_5034807869" description="PKD domain-containing protein" evidence="1">
    <location>
        <begin position="24"/>
        <end position="265"/>
    </location>
</feature>
<reference evidence="2" key="1">
    <citation type="submission" date="2020-09" db="EMBL/GenBank/DDBJ databases">
        <title>Desulfogranum mesoprofundum gen. nov., sp. nov., a novel mesophilic, sulfate-reducing chemolithoautotroph isolated from a deep-sea hydrothermal vent chimney in the Suiyo Seamount.</title>
        <authorList>
            <person name="Hashimoto Y."/>
            <person name="Nakagawa S."/>
        </authorList>
    </citation>
    <scope>NUCLEOTIDE SEQUENCE</scope>
    <source>
        <strain evidence="2">KT2</strain>
    </source>
</reference>
<protein>
    <recommendedName>
        <fullName evidence="4">PKD domain-containing protein</fullName>
    </recommendedName>
</protein>
<name>A0A8D5FTS5_9BACT</name>
<accession>A0A8D5FTS5</accession>
<dbReference type="KEGG" id="dbk:DGMP_19340"/>
<keyword evidence="1" id="KW-0732">Signal</keyword>
<evidence type="ECO:0000313" key="3">
    <source>
        <dbReference type="Proteomes" id="UP000826725"/>
    </source>
</evidence>
<feature type="signal peptide" evidence="1">
    <location>
        <begin position="1"/>
        <end position="23"/>
    </location>
</feature>
<organism evidence="2 3">
    <name type="scientific">Desulfomarina profundi</name>
    <dbReference type="NCBI Taxonomy" id="2772557"/>
    <lineage>
        <taxon>Bacteria</taxon>
        <taxon>Pseudomonadati</taxon>
        <taxon>Thermodesulfobacteriota</taxon>
        <taxon>Desulfobulbia</taxon>
        <taxon>Desulfobulbales</taxon>
        <taxon>Desulfobulbaceae</taxon>
        <taxon>Desulfomarina</taxon>
    </lineage>
</organism>
<sequence length="265" mass="28140">MQRIIMNLMLFILVLFSAEAANAALDVNPTTTAAGETVTASVTGTLAVPNGVTMILSLSFGDGSAVATSSTYTVPGTYTFTAVHSYRKIGTYTVTGTTTFIAAATPPPPIVETKTITVVDSIGEPPRGTVGKEYEYDLAATSSAKLSRYRKIRGQLPPGLVLEKYGRIVGIPTRKGKFVSTVQVVTRSGKKTIQTLTIFIDPGQLVVRVSPAEIDVGRGAGTRQKVTFTVVSPAVAVNETIRSTRGSFWPEVVFSAITTRLSIFL</sequence>
<evidence type="ECO:0008006" key="4">
    <source>
        <dbReference type="Google" id="ProtNLM"/>
    </source>
</evidence>
<proteinExistence type="predicted"/>
<dbReference type="Proteomes" id="UP000826725">
    <property type="component" value="Chromosome"/>
</dbReference>
<dbReference type="AlphaFoldDB" id="A0A8D5FTS5"/>
<dbReference type="RefSeq" id="WP_228857272.1">
    <property type="nucleotide sequence ID" value="NZ_AP024086.1"/>
</dbReference>
<gene>
    <name evidence="2" type="ORF">DGMP_19340</name>
</gene>
<evidence type="ECO:0000256" key="1">
    <source>
        <dbReference type="SAM" id="SignalP"/>
    </source>
</evidence>
<evidence type="ECO:0000313" key="2">
    <source>
        <dbReference type="EMBL" id="BCL61241.1"/>
    </source>
</evidence>